<evidence type="ECO:0000313" key="2">
    <source>
        <dbReference type="EMBL" id="EJN58711.1"/>
    </source>
</evidence>
<dbReference type="Proteomes" id="UP000007813">
    <property type="component" value="Unassembled WGS sequence"/>
</dbReference>
<protein>
    <submittedName>
        <fullName evidence="2">Uncharacterized protein</fullName>
    </submittedName>
</protein>
<dbReference type="AlphaFoldDB" id="J3JEW1"/>
<evidence type="ECO:0000256" key="1">
    <source>
        <dbReference type="SAM" id="MobiDB-lite"/>
    </source>
</evidence>
<gene>
    <name evidence="2" type="ORF">HSB1_31890</name>
</gene>
<feature type="compositionally biased region" description="Basic and acidic residues" evidence="1">
    <location>
        <begin position="43"/>
        <end position="56"/>
    </location>
</feature>
<reference evidence="2 3" key="1">
    <citation type="journal article" date="2012" name="J. Bacteriol.">
        <title>Draft Genome Sequence of the Extremely Halophilic Archaeon Halogranum salarium B-1T.</title>
        <authorList>
            <person name="Kim K.K."/>
            <person name="Lee K.C."/>
            <person name="Lee J.S."/>
        </authorList>
    </citation>
    <scope>NUCLEOTIDE SEQUENCE [LARGE SCALE GENOMIC DNA]</scope>
    <source>
        <strain evidence="2 3">B-1</strain>
    </source>
</reference>
<proteinExistence type="predicted"/>
<sequence length="73" mass="8250">MGNCSANSANCSRRSRFSALRTVTTISLFRSTDSSATPSSRQRVREDGHQETERVDSGTGYRRRSVVHYSHVW</sequence>
<accession>J3JEW1</accession>
<comment type="caution">
    <text evidence="2">The sequence shown here is derived from an EMBL/GenBank/DDBJ whole genome shotgun (WGS) entry which is preliminary data.</text>
</comment>
<feature type="compositionally biased region" description="Polar residues" evidence="1">
    <location>
        <begin position="31"/>
        <end position="41"/>
    </location>
</feature>
<organism evidence="2 3">
    <name type="scientific">Halogranum salarium B-1</name>
    <dbReference type="NCBI Taxonomy" id="1210908"/>
    <lineage>
        <taxon>Archaea</taxon>
        <taxon>Methanobacteriati</taxon>
        <taxon>Methanobacteriota</taxon>
        <taxon>Stenosarchaea group</taxon>
        <taxon>Halobacteria</taxon>
        <taxon>Halobacteriales</taxon>
        <taxon>Haloferacaceae</taxon>
    </lineage>
</organism>
<evidence type="ECO:0000313" key="3">
    <source>
        <dbReference type="Proteomes" id="UP000007813"/>
    </source>
</evidence>
<feature type="region of interest" description="Disordered" evidence="1">
    <location>
        <begin position="31"/>
        <end position="60"/>
    </location>
</feature>
<name>J3JEW1_9EURY</name>
<dbReference type="EMBL" id="ALJD01000008">
    <property type="protein sequence ID" value="EJN58711.1"/>
    <property type="molecule type" value="Genomic_DNA"/>
</dbReference>